<dbReference type="EMBL" id="JARGEI010000031">
    <property type="protein sequence ID" value="KAJ8704430.1"/>
    <property type="molecule type" value="Genomic_DNA"/>
</dbReference>
<dbReference type="AlphaFoldDB" id="A0AAD7Y6K1"/>
<feature type="compositionally biased region" description="Polar residues" evidence="2">
    <location>
        <begin position="94"/>
        <end position="104"/>
    </location>
</feature>
<evidence type="ECO:0000313" key="4">
    <source>
        <dbReference type="EMBL" id="KAJ8704430.1"/>
    </source>
</evidence>
<feature type="region of interest" description="Disordered" evidence="2">
    <location>
        <begin position="93"/>
        <end position="114"/>
    </location>
</feature>
<dbReference type="InterPro" id="IPR033473">
    <property type="entry name" value="Atos-like_C"/>
</dbReference>
<feature type="compositionally biased region" description="Basic and acidic residues" evidence="2">
    <location>
        <begin position="628"/>
        <end position="647"/>
    </location>
</feature>
<comment type="similarity">
    <text evidence="1">Belongs to the ATOS family.</text>
</comment>
<dbReference type="SMART" id="SM01177">
    <property type="entry name" value="DUF4210"/>
    <property type="match status" value="1"/>
</dbReference>
<dbReference type="Pfam" id="PF13889">
    <property type="entry name" value="Chromosome_seg"/>
    <property type="match status" value="1"/>
</dbReference>
<feature type="region of interest" description="Disordered" evidence="2">
    <location>
        <begin position="716"/>
        <end position="747"/>
    </location>
</feature>
<accession>A0AAD7Y6K1</accession>
<gene>
    <name evidence="4" type="ORF">PYW07_011618</name>
</gene>
<sequence length="997" mass="112586">MVTHCSLIKREKKKRLPECDIIAQVFRSGVTRHSLRTNKMHSCDPVPAAAPPASGPNLLLQLGRLIIRSRSSSPAARAPPHDRLIHAKLIAAKPSTSTQVQTQPKPVETEEPRPAVEAQLNTRVQALWDEQIPVCIEVLLAPDCQDCYTSLCREGDSFDKHAHRALLLERWTMRAQVKKGDQSPAFSTSQWLLNAVRSQLHFSQLSAWLARLKETSADDSPTERRRKLSRETCNFKKIEANCDDAELDRKLNVVYSIQISQDSYKKSDFARPPNDHKFPVTNIGNNLYLNIILESLPRLDDIPQVKCSCQKRKTSKDIPPNIHEEIVGKLNDLSIGSKFDNANVVDDRMLTPCSESGKHKCNCDDESDGKDRPKKLDDRRLKEIAKYKRRLRKECKIKKLHDSTSSEGDGLTKIKETHTSIPILQASRFDRFRAIGCYRNQTYLTLPASRIETKSPFIDADQYTQPPAEFKKTNTVSTQTDELSCQCGTLLQMTCDACSDRGMVRSEGNYNLASVQKNEEGNAEEKKIKKHKCDTFCDNNHSIRSSDIIKRPKLRRFFPIVDKIEKIVSDRFVQRDRDMEELKLEREDTVFSRPRESKRQKTFSISDEDYVLYEKCDYGTFDRFLETTDESPKEDKGFKFPDPRKPDTQIPSPSEMDRFRWRFDSAASMVFHTKTGLPLTSSPAPLRRSNNCFDFDDSINGISGIKSALFHPLSPVSPVAPASPASPPPAPPRAATPPAPAPPQTKIRMRPSTGLLGSFEESALKGRLEPVATVHGFTAELGAYGSFCPPHKRLPVTVFFYAPGGTNAPYMGHINLGSSGYRVARSGTVQVSLFNPHGTLVKMFVVLYDLTRMPSSARTFLRQRTLYMPAGAEPPARHHAHKWLRYLIHLRFMTSKSGKLYLHTDIRIIVSRKADLDTATAHSALFRPLPTNHSAPSDPKTAERDPNSPDRKPNRVFGGCSEFEDFKKEIGYDNQNGVSYELRSFTYAPDNPKYSPR</sequence>
<dbReference type="PANTHER" id="PTHR13199">
    <property type="entry name" value="GH03947P"/>
    <property type="match status" value="1"/>
</dbReference>
<feature type="domain" description="Atos-like conserved" evidence="3">
    <location>
        <begin position="755"/>
        <end position="811"/>
    </location>
</feature>
<evidence type="ECO:0000259" key="3">
    <source>
        <dbReference type="SMART" id="SM01177"/>
    </source>
</evidence>
<feature type="region of interest" description="Disordered" evidence="2">
    <location>
        <begin position="355"/>
        <end position="377"/>
    </location>
</feature>
<protein>
    <recommendedName>
        <fullName evidence="3">Atos-like conserved domain-containing protein</fullName>
    </recommendedName>
</protein>
<evidence type="ECO:0000256" key="2">
    <source>
        <dbReference type="SAM" id="MobiDB-lite"/>
    </source>
</evidence>
<evidence type="ECO:0000256" key="1">
    <source>
        <dbReference type="ARBA" id="ARBA00034497"/>
    </source>
</evidence>
<feature type="region of interest" description="Disordered" evidence="2">
    <location>
        <begin position="927"/>
        <end position="959"/>
    </location>
</feature>
<feature type="compositionally biased region" description="Basic and acidic residues" evidence="2">
    <location>
        <begin position="940"/>
        <end position="953"/>
    </location>
</feature>
<comment type="caution">
    <text evidence="4">The sequence shown here is derived from an EMBL/GenBank/DDBJ whole genome shotgun (WGS) entry which is preliminary data.</text>
</comment>
<reference evidence="4" key="1">
    <citation type="submission" date="2023-03" db="EMBL/GenBank/DDBJ databases">
        <title>Chromosome-level genomes of two armyworms, Mythimna separata and Mythimna loreyi, provide insights into the biosynthesis and reception of sex pheromones.</title>
        <authorList>
            <person name="Zhao H."/>
        </authorList>
    </citation>
    <scope>NUCLEOTIDE SEQUENCE</scope>
    <source>
        <strain evidence="4">BeijingLab</strain>
        <tissue evidence="4">Pupa</tissue>
    </source>
</reference>
<dbReference type="PANTHER" id="PTHR13199:SF11">
    <property type="entry name" value="PROTEIN ATOSSA"/>
    <property type="match status" value="1"/>
</dbReference>
<keyword evidence="5" id="KW-1185">Reference proteome</keyword>
<dbReference type="InterPro" id="IPR025261">
    <property type="entry name" value="Atos-like_cons_dom"/>
</dbReference>
<feature type="region of interest" description="Disordered" evidence="2">
    <location>
        <begin position="628"/>
        <end position="654"/>
    </location>
</feature>
<feature type="compositionally biased region" description="Pro residues" evidence="2">
    <location>
        <begin position="724"/>
        <end position="743"/>
    </location>
</feature>
<dbReference type="InterPro" id="IPR051506">
    <property type="entry name" value="ATOS_Transcription_Regulators"/>
</dbReference>
<evidence type="ECO:0000313" key="5">
    <source>
        <dbReference type="Proteomes" id="UP001231518"/>
    </source>
</evidence>
<feature type="compositionally biased region" description="Basic and acidic residues" evidence="2">
    <location>
        <begin position="356"/>
        <end position="377"/>
    </location>
</feature>
<dbReference type="Proteomes" id="UP001231518">
    <property type="component" value="Chromosome 29"/>
</dbReference>
<name>A0AAD7Y6K1_MYTSE</name>
<proteinExistence type="inferred from homology"/>
<dbReference type="Pfam" id="PF13915">
    <property type="entry name" value="DUF4210"/>
    <property type="match status" value="1"/>
</dbReference>
<organism evidence="4 5">
    <name type="scientific">Mythimna separata</name>
    <name type="common">Oriental armyworm</name>
    <name type="synonym">Pseudaletia separata</name>
    <dbReference type="NCBI Taxonomy" id="271217"/>
    <lineage>
        <taxon>Eukaryota</taxon>
        <taxon>Metazoa</taxon>
        <taxon>Ecdysozoa</taxon>
        <taxon>Arthropoda</taxon>
        <taxon>Hexapoda</taxon>
        <taxon>Insecta</taxon>
        <taxon>Pterygota</taxon>
        <taxon>Neoptera</taxon>
        <taxon>Endopterygota</taxon>
        <taxon>Lepidoptera</taxon>
        <taxon>Glossata</taxon>
        <taxon>Ditrysia</taxon>
        <taxon>Noctuoidea</taxon>
        <taxon>Noctuidae</taxon>
        <taxon>Noctuinae</taxon>
        <taxon>Hadenini</taxon>
        <taxon>Mythimna</taxon>
    </lineage>
</organism>